<reference evidence="2 3" key="1">
    <citation type="journal article" date="2020" name="Cell">
        <title>Large-Scale Comparative Analyses of Tick Genomes Elucidate Their Genetic Diversity and Vector Capacities.</title>
        <authorList>
            <consortium name="Tick Genome and Microbiome Consortium (TIGMIC)"/>
            <person name="Jia N."/>
            <person name="Wang J."/>
            <person name="Shi W."/>
            <person name="Du L."/>
            <person name="Sun Y."/>
            <person name="Zhan W."/>
            <person name="Jiang J.F."/>
            <person name="Wang Q."/>
            <person name="Zhang B."/>
            <person name="Ji P."/>
            <person name="Bell-Sakyi L."/>
            <person name="Cui X.M."/>
            <person name="Yuan T.T."/>
            <person name="Jiang B.G."/>
            <person name="Yang W.F."/>
            <person name="Lam T.T."/>
            <person name="Chang Q.C."/>
            <person name="Ding S.J."/>
            <person name="Wang X.J."/>
            <person name="Zhu J.G."/>
            <person name="Ruan X.D."/>
            <person name="Zhao L."/>
            <person name="Wei J.T."/>
            <person name="Ye R.Z."/>
            <person name="Que T.C."/>
            <person name="Du C.H."/>
            <person name="Zhou Y.H."/>
            <person name="Cheng J.X."/>
            <person name="Dai P.F."/>
            <person name="Guo W.B."/>
            <person name="Han X.H."/>
            <person name="Huang E.J."/>
            <person name="Li L.F."/>
            <person name="Wei W."/>
            <person name="Gao Y.C."/>
            <person name="Liu J.Z."/>
            <person name="Shao H.Z."/>
            <person name="Wang X."/>
            <person name="Wang C.C."/>
            <person name="Yang T.C."/>
            <person name="Huo Q.B."/>
            <person name="Li W."/>
            <person name="Chen H.Y."/>
            <person name="Chen S.E."/>
            <person name="Zhou L.G."/>
            <person name="Ni X.B."/>
            <person name="Tian J.H."/>
            <person name="Sheng Y."/>
            <person name="Liu T."/>
            <person name="Pan Y.S."/>
            <person name="Xia L.Y."/>
            <person name="Li J."/>
            <person name="Zhao F."/>
            <person name="Cao W.C."/>
        </authorList>
    </citation>
    <scope>NUCLEOTIDE SEQUENCE [LARGE SCALE GENOMIC DNA]</scope>
    <source>
        <strain evidence="2">HaeL-2018</strain>
    </source>
</reference>
<feature type="compositionally biased region" description="Basic and acidic residues" evidence="1">
    <location>
        <begin position="79"/>
        <end position="93"/>
    </location>
</feature>
<name>A0A9J6GXA3_HAELO</name>
<evidence type="ECO:0000313" key="2">
    <source>
        <dbReference type="EMBL" id="KAH9378916.1"/>
    </source>
</evidence>
<protein>
    <submittedName>
        <fullName evidence="2">Uncharacterized protein</fullName>
    </submittedName>
</protein>
<dbReference type="EMBL" id="JABSTR010000009">
    <property type="protein sequence ID" value="KAH9378916.1"/>
    <property type="molecule type" value="Genomic_DNA"/>
</dbReference>
<dbReference type="Proteomes" id="UP000821853">
    <property type="component" value="Unassembled WGS sequence"/>
</dbReference>
<accession>A0A9J6GXA3</accession>
<proteinExistence type="predicted"/>
<dbReference type="VEuPathDB" id="VectorBase:HLOH_044952"/>
<evidence type="ECO:0000256" key="1">
    <source>
        <dbReference type="SAM" id="MobiDB-lite"/>
    </source>
</evidence>
<gene>
    <name evidence="2" type="ORF">HPB48_015658</name>
</gene>
<dbReference type="OrthoDB" id="10603879at2759"/>
<feature type="region of interest" description="Disordered" evidence="1">
    <location>
        <begin position="45"/>
        <end position="93"/>
    </location>
</feature>
<evidence type="ECO:0000313" key="3">
    <source>
        <dbReference type="Proteomes" id="UP000821853"/>
    </source>
</evidence>
<organism evidence="2 3">
    <name type="scientific">Haemaphysalis longicornis</name>
    <name type="common">Bush tick</name>
    <dbReference type="NCBI Taxonomy" id="44386"/>
    <lineage>
        <taxon>Eukaryota</taxon>
        <taxon>Metazoa</taxon>
        <taxon>Ecdysozoa</taxon>
        <taxon>Arthropoda</taxon>
        <taxon>Chelicerata</taxon>
        <taxon>Arachnida</taxon>
        <taxon>Acari</taxon>
        <taxon>Parasitiformes</taxon>
        <taxon>Ixodida</taxon>
        <taxon>Ixodoidea</taxon>
        <taxon>Ixodidae</taxon>
        <taxon>Haemaphysalinae</taxon>
        <taxon>Haemaphysalis</taxon>
    </lineage>
</organism>
<comment type="caution">
    <text evidence="2">The sequence shown here is derived from an EMBL/GenBank/DDBJ whole genome shotgun (WGS) entry which is preliminary data.</text>
</comment>
<keyword evidence="3" id="KW-1185">Reference proteome</keyword>
<sequence length="169" mass="18566">MEVLCAATEKLDSNVAALITPYVFGDLCANALDLVMELMEQGRCGSNAPGESFHSREREPLTGEGSDTGYGKAEGFLPDTERSFAEEQRRDESLAESWRQAREETHGMIIQEELLNHKDVVVGKTCLQLEVAKSRLAEVRGLALNSPCAGRFSQKKTKGRIKTTFSGRG</sequence>
<dbReference type="OMA" id="ETHGMII"/>
<dbReference type="AlphaFoldDB" id="A0A9J6GXA3"/>